<evidence type="ECO:0000256" key="3">
    <source>
        <dbReference type="ARBA" id="ARBA00020586"/>
    </source>
</evidence>
<accession>A0ABQ0RV22</accession>
<feature type="compositionally biased region" description="Basic and acidic residues" evidence="6">
    <location>
        <begin position="50"/>
        <end position="60"/>
    </location>
</feature>
<evidence type="ECO:0000256" key="4">
    <source>
        <dbReference type="ARBA" id="ARBA00023251"/>
    </source>
</evidence>
<comment type="function">
    <text evidence="1">Acyltransferase required for the direct transfer of medium- to long-chain fatty acyl moieties from a carrier protein (MbtL) on to the epsilon-amino group of lysine residue in the mycobactin core.</text>
</comment>
<sequence length="268" mass="28670">MSPPCGTPPHAATGTTLKGAPARHVGGADEFGAPAASSERMSDPGAPQPHRGDRNRDPPADIRLPLPGRGATVRPMADCPGPVDGAITFRPLTPADLPMLAGWLAEPHVRRWWNHETSPEALDRDFGPVMRGEEPAEDLVVSVGGTPAGLLQRCRWHDHPEYVEEIAPILEIPAGAVTLDYLIGPPELTGRGLGPRILAAAVTGVWQRYPAARAIIVPVCAANRASWRALETAGFRRVASGDLVPDNPVDPPLHHVHRIDREEPVCHP</sequence>
<dbReference type="PANTHER" id="PTHR31438">
    <property type="entry name" value="LYSINE N-ACYLTRANSFERASE C17G9.06C-RELATED"/>
    <property type="match status" value="1"/>
</dbReference>
<dbReference type="EMBL" id="BJNH01000015">
    <property type="protein sequence ID" value="GEC24503.1"/>
    <property type="molecule type" value="Genomic_DNA"/>
</dbReference>
<dbReference type="InterPro" id="IPR000182">
    <property type="entry name" value="GNAT_dom"/>
</dbReference>
<keyword evidence="4" id="KW-0046">Antibiotic resistance</keyword>
<evidence type="ECO:0000256" key="2">
    <source>
        <dbReference type="ARBA" id="ARBA00005102"/>
    </source>
</evidence>
<dbReference type="InterPro" id="IPR016181">
    <property type="entry name" value="Acyl_CoA_acyltransferase"/>
</dbReference>
<evidence type="ECO:0000313" key="9">
    <source>
        <dbReference type="Proteomes" id="UP000320693"/>
    </source>
</evidence>
<evidence type="ECO:0000256" key="1">
    <source>
        <dbReference type="ARBA" id="ARBA00003818"/>
    </source>
</evidence>
<dbReference type="Pfam" id="PF13523">
    <property type="entry name" value="Acetyltransf_8"/>
    <property type="match status" value="1"/>
</dbReference>
<evidence type="ECO:0000256" key="6">
    <source>
        <dbReference type="SAM" id="MobiDB-lite"/>
    </source>
</evidence>
<organism evidence="8 9">
    <name type="scientific">Pseudonocardia saturnea</name>
    <dbReference type="NCBI Taxonomy" id="33909"/>
    <lineage>
        <taxon>Bacteria</taxon>
        <taxon>Bacillati</taxon>
        <taxon>Actinomycetota</taxon>
        <taxon>Actinomycetes</taxon>
        <taxon>Pseudonocardiales</taxon>
        <taxon>Pseudonocardiaceae</taxon>
        <taxon>Pseudonocardia</taxon>
    </lineage>
</organism>
<dbReference type="PROSITE" id="PS51186">
    <property type="entry name" value="GNAT"/>
    <property type="match status" value="1"/>
</dbReference>
<reference evidence="8 9" key="1">
    <citation type="submission" date="2019-06" db="EMBL/GenBank/DDBJ databases">
        <title>Whole genome shotgun sequence of Pseudonocardia saturnea NBRC 14499.</title>
        <authorList>
            <person name="Hosoyama A."/>
            <person name="Uohara A."/>
            <person name="Ohji S."/>
            <person name="Ichikawa N."/>
        </authorList>
    </citation>
    <scope>NUCLEOTIDE SEQUENCE [LARGE SCALE GENOMIC DNA]</scope>
    <source>
        <strain evidence="8 9">NBRC 14499</strain>
    </source>
</reference>
<keyword evidence="9" id="KW-1185">Reference proteome</keyword>
<feature type="region of interest" description="Disordered" evidence="6">
    <location>
        <begin position="1"/>
        <end position="79"/>
    </location>
</feature>
<dbReference type="SMART" id="SM01006">
    <property type="entry name" value="AlcB"/>
    <property type="match status" value="1"/>
</dbReference>
<evidence type="ECO:0000256" key="5">
    <source>
        <dbReference type="ARBA" id="ARBA00031122"/>
    </source>
</evidence>
<dbReference type="SUPFAM" id="SSF55729">
    <property type="entry name" value="Acyl-CoA N-acyltransferases (Nat)"/>
    <property type="match status" value="1"/>
</dbReference>
<dbReference type="InterPro" id="IPR019432">
    <property type="entry name" value="Acyltransferase_MbtK/IucB-like"/>
</dbReference>
<dbReference type="Gene3D" id="3.40.630.30">
    <property type="match status" value="1"/>
</dbReference>
<gene>
    <name evidence="8" type="ORF">PSA01_15320</name>
</gene>
<dbReference type="PANTHER" id="PTHR31438:SF1">
    <property type="entry name" value="LYSINE N-ACYLTRANSFERASE C17G9.06C-RELATED"/>
    <property type="match status" value="1"/>
</dbReference>
<evidence type="ECO:0000313" key="8">
    <source>
        <dbReference type="EMBL" id="GEC24503.1"/>
    </source>
</evidence>
<evidence type="ECO:0000259" key="7">
    <source>
        <dbReference type="PROSITE" id="PS51186"/>
    </source>
</evidence>
<proteinExistence type="predicted"/>
<comment type="caution">
    <text evidence="8">The sequence shown here is derived from an EMBL/GenBank/DDBJ whole genome shotgun (WGS) entry which is preliminary data.</text>
</comment>
<comment type="pathway">
    <text evidence="2">Siderophore biosynthesis; mycobactin biosynthesis.</text>
</comment>
<dbReference type="Proteomes" id="UP000320693">
    <property type="component" value="Unassembled WGS sequence"/>
</dbReference>
<protein>
    <recommendedName>
        <fullName evidence="3">Lysine N-acyltransferase MbtK</fullName>
    </recommendedName>
    <alternativeName>
        <fullName evidence="5">Mycobactin synthase protein K</fullName>
    </alternativeName>
</protein>
<name>A0ABQ0RV22_9PSEU</name>
<feature type="domain" description="N-acetyltransferase" evidence="7">
    <location>
        <begin position="87"/>
        <end position="260"/>
    </location>
</feature>